<dbReference type="SUPFAM" id="SSF50199">
    <property type="entry name" value="Staphylococcal nuclease"/>
    <property type="match status" value="1"/>
</dbReference>
<dbReference type="AlphaFoldDB" id="A0A382FEU1"/>
<evidence type="ECO:0008006" key="2">
    <source>
        <dbReference type="Google" id="ProtNLM"/>
    </source>
</evidence>
<dbReference type="InterPro" id="IPR035437">
    <property type="entry name" value="SNase_OB-fold_sf"/>
</dbReference>
<evidence type="ECO:0000313" key="1">
    <source>
        <dbReference type="EMBL" id="SVB61606.1"/>
    </source>
</evidence>
<dbReference type="EMBL" id="UINC01049613">
    <property type="protein sequence ID" value="SVB61606.1"/>
    <property type="molecule type" value="Genomic_DNA"/>
</dbReference>
<protein>
    <recommendedName>
        <fullName evidence="2">TNase-like domain-containing protein</fullName>
    </recommendedName>
</protein>
<name>A0A382FEU1_9ZZZZ</name>
<proteinExistence type="predicted"/>
<dbReference type="Gene3D" id="2.40.50.90">
    <property type="match status" value="1"/>
</dbReference>
<accession>A0A382FEU1</accession>
<sequence>MSFLATISIEAHVVSRIWLPFRKIMSICNYLDRFLPLSTLRRISPTDTNKYRALVGIIGLLQLMASTAVVAACLCTYTPATLVEVLDASTMILNIKGEPTTVHLAGIDTPKLKPQSTGTWCESEGTKALQAKQFASKLLLAASEITLDEERTTTAGEITAVIYVDNISLGQELLYKYLAIESGEPVPWCD</sequence>
<gene>
    <name evidence="1" type="ORF">METZ01_LOCUS214460</name>
</gene>
<reference evidence="1" key="1">
    <citation type="submission" date="2018-05" db="EMBL/GenBank/DDBJ databases">
        <authorList>
            <person name="Lanie J.A."/>
            <person name="Ng W.-L."/>
            <person name="Kazmierczak K.M."/>
            <person name="Andrzejewski T.M."/>
            <person name="Davidsen T.M."/>
            <person name="Wayne K.J."/>
            <person name="Tettelin H."/>
            <person name="Glass J.I."/>
            <person name="Rusch D."/>
            <person name="Podicherti R."/>
            <person name="Tsui H.-C.T."/>
            <person name="Winkler M.E."/>
        </authorList>
    </citation>
    <scope>NUCLEOTIDE SEQUENCE</scope>
</reference>
<organism evidence="1">
    <name type="scientific">marine metagenome</name>
    <dbReference type="NCBI Taxonomy" id="408172"/>
    <lineage>
        <taxon>unclassified sequences</taxon>
        <taxon>metagenomes</taxon>
        <taxon>ecological metagenomes</taxon>
    </lineage>
</organism>